<dbReference type="InterPro" id="IPR027469">
    <property type="entry name" value="Cation_efflux_TMD_sf"/>
</dbReference>
<feature type="domain" description="Cation efflux protein transmembrane" evidence="8">
    <location>
        <begin position="16"/>
        <end position="208"/>
    </location>
</feature>
<dbReference type="InterPro" id="IPR027470">
    <property type="entry name" value="Cation_efflux_CTD"/>
</dbReference>
<dbReference type="GO" id="GO:0015093">
    <property type="term" value="F:ferrous iron transmembrane transporter activity"/>
    <property type="evidence" value="ECO:0007669"/>
    <property type="project" value="TreeGrafter"/>
</dbReference>
<dbReference type="GO" id="GO:0005886">
    <property type="term" value="C:plasma membrane"/>
    <property type="evidence" value="ECO:0007669"/>
    <property type="project" value="TreeGrafter"/>
</dbReference>
<name>A0A3D8LBG9_9BACT</name>
<proteinExistence type="inferred from homology"/>
<dbReference type="Gene3D" id="1.20.1510.10">
    <property type="entry name" value="Cation efflux protein transmembrane domain"/>
    <property type="match status" value="1"/>
</dbReference>
<comment type="caution">
    <text evidence="10">The sequence shown here is derived from an EMBL/GenBank/DDBJ whole genome shotgun (WGS) entry which is preliminary data.</text>
</comment>
<dbReference type="OrthoDB" id="9806522at2"/>
<evidence type="ECO:0000256" key="7">
    <source>
        <dbReference type="SAM" id="Phobius"/>
    </source>
</evidence>
<keyword evidence="3" id="KW-0813">Transport</keyword>
<keyword evidence="4 7" id="KW-0812">Transmembrane</keyword>
<dbReference type="SUPFAM" id="SSF161111">
    <property type="entry name" value="Cation efflux protein transmembrane domain-like"/>
    <property type="match status" value="1"/>
</dbReference>
<accession>A0A3D8LBG9</accession>
<dbReference type="SUPFAM" id="SSF160240">
    <property type="entry name" value="Cation efflux protein cytoplasmic domain-like"/>
    <property type="match status" value="1"/>
</dbReference>
<reference evidence="11" key="1">
    <citation type="submission" date="2018-08" db="EMBL/GenBank/DDBJ databases">
        <authorList>
            <person name="Liu Z.-W."/>
            <person name="Du Z.-J."/>
        </authorList>
    </citation>
    <scope>NUCLEOTIDE SEQUENCE [LARGE SCALE GENOMIC DNA]</scope>
    <source>
        <strain evidence="11">H4X</strain>
    </source>
</reference>
<evidence type="ECO:0000313" key="11">
    <source>
        <dbReference type="Proteomes" id="UP000256708"/>
    </source>
</evidence>
<dbReference type="InterPro" id="IPR002524">
    <property type="entry name" value="Cation_efflux"/>
</dbReference>
<keyword evidence="11" id="KW-1185">Reference proteome</keyword>
<dbReference type="PANTHER" id="PTHR43840:SF15">
    <property type="entry name" value="MITOCHONDRIAL METAL TRANSPORTER 1-RELATED"/>
    <property type="match status" value="1"/>
</dbReference>
<evidence type="ECO:0000256" key="5">
    <source>
        <dbReference type="ARBA" id="ARBA00022989"/>
    </source>
</evidence>
<dbReference type="Pfam" id="PF16916">
    <property type="entry name" value="ZT_dimer"/>
    <property type="match status" value="1"/>
</dbReference>
<organism evidence="10 11">
    <name type="scientific">Pontibacter diazotrophicus</name>
    <dbReference type="NCBI Taxonomy" id="1400979"/>
    <lineage>
        <taxon>Bacteria</taxon>
        <taxon>Pseudomonadati</taxon>
        <taxon>Bacteroidota</taxon>
        <taxon>Cytophagia</taxon>
        <taxon>Cytophagales</taxon>
        <taxon>Hymenobacteraceae</taxon>
        <taxon>Pontibacter</taxon>
    </lineage>
</organism>
<dbReference type="AlphaFoldDB" id="A0A3D8LBG9"/>
<gene>
    <name evidence="10" type="ORF">DXT99_12310</name>
</gene>
<keyword evidence="5 7" id="KW-1133">Transmembrane helix</keyword>
<evidence type="ECO:0000259" key="9">
    <source>
        <dbReference type="Pfam" id="PF16916"/>
    </source>
</evidence>
<feature type="transmembrane region" description="Helical" evidence="7">
    <location>
        <begin position="80"/>
        <end position="104"/>
    </location>
</feature>
<evidence type="ECO:0000256" key="2">
    <source>
        <dbReference type="ARBA" id="ARBA00008114"/>
    </source>
</evidence>
<evidence type="ECO:0000259" key="8">
    <source>
        <dbReference type="Pfam" id="PF01545"/>
    </source>
</evidence>
<dbReference type="GO" id="GO:0015341">
    <property type="term" value="F:zinc efflux antiporter activity"/>
    <property type="evidence" value="ECO:0007669"/>
    <property type="project" value="TreeGrafter"/>
</dbReference>
<sequence length="333" mass="36889">MIGKLRNKSENVRLQILVVAVGVLLLLAKFVAFFLTNSNAILTDALESIINVVAGGFSLYSLILSALPRDENHPYGHGKIEFIAATLEGSLILVAGGIIIIKSIYNLVEPVPLQQLDIGILLIAVSGVINYIVGYVTTRRGKHAKSMVLTAGGKHLMSDAYSTAGILLGLVLIYLTGQIWIDSVVAILFGVIICVTGYRILRSSVAGIMDEADYELLKDIVQVLNENRRENWIDIHNLRVIKYGATLHIDCHLTVPWYLNVLEAHDEVEAVGKVVREKIDPSIELFIHTDPCIEPSCSICTKLDSCDVRRHPFKARVEWEFEKVIADRKHTLD</sequence>
<evidence type="ECO:0000313" key="10">
    <source>
        <dbReference type="EMBL" id="RDV14748.1"/>
    </source>
</evidence>
<comment type="subcellular location">
    <subcellularLocation>
        <location evidence="1">Membrane</location>
        <topology evidence="1">Multi-pass membrane protein</topology>
    </subcellularLocation>
</comment>
<dbReference type="NCBIfam" id="TIGR01297">
    <property type="entry name" value="CDF"/>
    <property type="match status" value="1"/>
</dbReference>
<evidence type="ECO:0000256" key="3">
    <source>
        <dbReference type="ARBA" id="ARBA00022448"/>
    </source>
</evidence>
<keyword evidence="6 7" id="KW-0472">Membrane</keyword>
<feature type="transmembrane region" description="Helical" evidence="7">
    <location>
        <begin position="48"/>
        <end position="68"/>
    </location>
</feature>
<dbReference type="Pfam" id="PF01545">
    <property type="entry name" value="Cation_efflux"/>
    <property type="match status" value="1"/>
</dbReference>
<dbReference type="GO" id="GO:0015086">
    <property type="term" value="F:cadmium ion transmembrane transporter activity"/>
    <property type="evidence" value="ECO:0007669"/>
    <property type="project" value="TreeGrafter"/>
</dbReference>
<dbReference type="EMBL" id="QRGR01000012">
    <property type="protein sequence ID" value="RDV14748.1"/>
    <property type="molecule type" value="Genomic_DNA"/>
</dbReference>
<evidence type="ECO:0000256" key="6">
    <source>
        <dbReference type="ARBA" id="ARBA00023136"/>
    </source>
</evidence>
<dbReference type="Gene3D" id="3.30.70.1350">
    <property type="entry name" value="Cation efflux protein, cytoplasmic domain"/>
    <property type="match status" value="1"/>
</dbReference>
<evidence type="ECO:0000256" key="1">
    <source>
        <dbReference type="ARBA" id="ARBA00004141"/>
    </source>
</evidence>
<feature type="transmembrane region" description="Helical" evidence="7">
    <location>
        <begin position="116"/>
        <end position="137"/>
    </location>
</feature>
<dbReference type="GO" id="GO:0006882">
    <property type="term" value="P:intracellular zinc ion homeostasis"/>
    <property type="evidence" value="ECO:0007669"/>
    <property type="project" value="TreeGrafter"/>
</dbReference>
<dbReference type="InterPro" id="IPR050291">
    <property type="entry name" value="CDF_Transporter"/>
</dbReference>
<dbReference type="InterPro" id="IPR058533">
    <property type="entry name" value="Cation_efflux_TM"/>
</dbReference>
<evidence type="ECO:0000256" key="4">
    <source>
        <dbReference type="ARBA" id="ARBA00022692"/>
    </source>
</evidence>
<dbReference type="InterPro" id="IPR036837">
    <property type="entry name" value="Cation_efflux_CTD_sf"/>
</dbReference>
<feature type="domain" description="Cation efflux protein cytoplasmic" evidence="9">
    <location>
        <begin position="214"/>
        <end position="292"/>
    </location>
</feature>
<feature type="transmembrane region" description="Helical" evidence="7">
    <location>
        <begin position="12"/>
        <end position="36"/>
    </location>
</feature>
<dbReference type="RefSeq" id="WP_115565860.1">
    <property type="nucleotide sequence ID" value="NZ_QRGR01000012.1"/>
</dbReference>
<comment type="similarity">
    <text evidence="2">Belongs to the cation diffusion facilitator (CDF) transporter (TC 2.A.4) family.</text>
</comment>
<protein>
    <submittedName>
        <fullName evidence="10">Cation transporter</fullName>
    </submittedName>
</protein>
<feature type="transmembrane region" description="Helical" evidence="7">
    <location>
        <begin position="183"/>
        <end position="201"/>
    </location>
</feature>
<dbReference type="Proteomes" id="UP000256708">
    <property type="component" value="Unassembled WGS sequence"/>
</dbReference>
<dbReference type="PANTHER" id="PTHR43840">
    <property type="entry name" value="MITOCHONDRIAL METAL TRANSPORTER 1-RELATED"/>
    <property type="match status" value="1"/>
</dbReference>
<feature type="transmembrane region" description="Helical" evidence="7">
    <location>
        <begin position="158"/>
        <end position="177"/>
    </location>
</feature>